<organism evidence="1 2">
    <name type="scientific">Ambispora leptoticha</name>
    <dbReference type="NCBI Taxonomy" id="144679"/>
    <lineage>
        <taxon>Eukaryota</taxon>
        <taxon>Fungi</taxon>
        <taxon>Fungi incertae sedis</taxon>
        <taxon>Mucoromycota</taxon>
        <taxon>Glomeromycotina</taxon>
        <taxon>Glomeromycetes</taxon>
        <taxon>Archaeosporales</taxon>
        <taxon>Ambisporaceae</taxon>
        <taxon>Ambispora</taxon>
    </lineage>
</organism>
<keyword evidence="2" id="KW-1185">Reference proteome</keyword>
<name>A0A9N9ENC1_9GLOM</name>
<evidence type="ECO:0000313" key="1">
    <source>
        <dbReference type="EMBL" id="CAG8678577.1"/>
    </source>
</evidence>
<comment type="caution">
    <text evidence="1">The sequence shown here is derived from an EMBL/GenBank/DDBJ whole genome shotgun (WGS) entry which is preliminary data.</text>
</comment>
<reference evidence="1" key="1">
    <citation type="submission" date="2021-06" db="EMBL/GenBank/DDBJ databases">
        <authorList>
            <person name="Kallberg Y."/>
            <person name="Tangrot J."/>
            <person name="Rosling A."/>
        </authorList>
    </citation>
    <scope>NUCLEOTIDE SEQUENCE</scope>
    <source>
        <strain evidence="1">FL130A</strain>
    </source>
</reference>
<accession>A0A9N9ENC1</accession>
<dbReference type="EMBL" id="CAJVPS010013678">
    <property type="protein sequence ID" value="CAG8678577.1"/>
    <property type="molecule type" value="Genomic_DNA"/>
</dbReference>
<sequence>MTNTKRCCRNLDLNYTIYGGRSKENFVGQMEMLETEAKNLDAKTIVWSEQIKNLLAAAKTSGNPVILQHPIFADFFEDCEIIIPNNVDYNFVLAVTESIADMYKDEDTRGENLNDNSKNITISALINAQTKR</sequence>
<gene>
    <name evidence="1" type="ORF">ALEPTO_LOCUS10793</name>
</gene>
<evidence type="ECO:0000313" key="2">
    <source>
        <dbReference type="Proteomes" id="UP000789508"/>
    </source>
</evidence>
<dbReference type="Proteomes" id="UP000789508">
    <property type="component" value="Unassembled WGS sequence"/>
</dbReference>
<protein>
    <submittedName>
        <fullName evidence="1">826_t:CDS:1</fullName>
    </submittedName>
</protein>
<dbReference type="AlphaFoldDB" id="A0A9N9ENC1"/>
<proteinExistence type="predicted"/>